<dbReference type="RefSeq" id="XP_067823039.1">
    <property type="nucleotide sequence ID" value="XM_067958113.1"/>
</dbReference>
<feature type="region of interest" description="Disordered" evidence="1">
    <location>
        <begin position="1"/>
        <end position="21"/>
    </location>
</feature>
<keyword evidence="3" id="KW-1185">Reference proteome</keyword>
<name>A0A976NZC9_BRELC</name>
<sequence>MGAGGKKREPSSTPKVKRQKRSGCCARKYMVGSSAATTTLQRRDMCEPIETWMVMLQLSNSILPYSSCKVRSHRSRAVLGRHGTMDTRKKIIRRQVAAKRRLAGTTGRKRRVQKVAAKNPVLAAAMEKQKWKDLANLYPAAGVERQTVYRTRIGAFPRLGPDDQDCRRTECVASSQARVEHWPWTRHAAHCLWEHVLAPWAAIYNLEHQRQTHT</sequence>
<gene>
    <name evidence="2" type="ORF">CCR75_000005</name>
</gene>
<evidence type="ECO:0000313" key="3">
    <source>
        <dbReference type="Proteomes" id="UP000294530"/>
    </source>
</evidence>
<organism evidence="2 3">
    <name type="scientific">Bremia lactucae</name>
    <name type="common">Lettuce downy mildew</name>
    <dbReference type="NCBI Taxonomy" id="4779"/>
    <lineage>
        <taxon>Eukaryota</taxon>
        <taxon>Sar</taxon>
        <taxon>Stramenopiles</taxon>
        <taxon>Oomycota</taxon>
        <taxon>Peronosporomycetes</taxon>
        <taxon>Peronosporales</taxon>
        <taxon>Peronosporaceae</taxon>
        <taxon>Bremia</taxon>
    </lineage>
</organism>
<dbReference type="AlphaFoldDB" id="A0A976NZC9"/>
<comment type="caution">
    <text evidence="2">The sequence shown here is derived from an EMBL/GenBank/DDBJ whole genome shotgun (WGS) entry which is preliminary data.</text>
</comment>
<dbReference type="Proteomes" id="UP000294530">
    <property type="component" value="Unassembled WGS sequence"/>
</dbReference>
<proteinExistence type="predicted"/>
<accession>A0A976NZC9</accession>
<dbReference type="GeneID" id="94343784"/>
<evidence type="ECO:0000256" key="1">
    <source>
        <dbReference type="SAM" id="MobiDB-lite"/>
    </source>
</evidence>
<dbReference type="EMBL" id="SHOA02000001">
    <property type="protein sequence ID" value="TDH73541.1"/>
    <property type="molecule type" value="Genomic_DNA"/>
</dbReference>
<feature type="compositionally biased region" description="Basic and acidic residues" evidence="1">
    <location>
        <begin position="1"/>
        <end position="10"/>
    </location>
</feature>
<evidence type="ECO:0000313" key="2">
    <source>
        <dbReference type="EMBL" id="TDH73541.1"/>
    </source>
</evidence>
<reference evidence="2 3" key="1">
    <citation type="journal article" date="2021" name="Genome Biol.">
        <title>AFLAP: assembly-free linkage analysis pipeline using k-mers from genome sequencing data.</title>
        <authorList>
            <person name="Fletcher K."/>
            <person name="Zhang L."/>
            <person name="Gil J."/>
            <person name="Han R."/>
            <person name="Cavanaugh K."/>
            <person name="Michelmore R."/>
        </authorList>
    </citation>
    <scope>NUCLEOTIDE SEQUENCE [LARGE SCALE GENOMIC DNA]</scope>
    <source>
        <strain evidence="2 3">SF5</strain>
    </source>
</reference>
<dbReference type="KEGG" id="blac:94343784"/>
<protein>
    <submittedName>
        <fullName evidence="2">Uncharacterized protein</fullName>
    </submittedName>
</protein>